<accession>A0ABU8GJC8</accession>
<protein>
    <submittedName>
        <fullName evidence="2">Uncharacterized protein</fullName>
    </submittedName>
</protein>
<evidence type="ECO:0000256" key="1">
    <source>
        <dbReference type="SAM" id="MobiDB-lite"/>
    </source>
</evidence>
<comment type="caution">
    <text evidence="2">The sequence shown here is derived from an EMBL/GenBank/DDBJ whole genome shotgun (WGS) entry which is preliminary data.</text>
</comment>
<feature type="region of interest" description="Disordered" evidence="1">
    <location>
        <begin position="128"/>
        <end position="162"/>
    </location>
</feature>
<evidence type="ECO:0000313" key="2">
    <source>
        <dbReference type="EMBL" id="MEI5612474.1"/>
    </source>
</evidence>
<reference evidence="2 3" key="1">
    <citation type="submission" date="2024-03" db="EMBL/GenBank/DDBJ databases">
        <title>First Report of Pectobacterium brasiliscabiei causing potato scab in china.</title>
        <authorList>
            <person name="Handique U."/>
        </authorList>
    </citation>
    <scope>NUCLEOTIDE SEQUENCE [LARGE SCALE GENOMIC DNA]</scope>
    <source>
        <strain evidence="2 3">ZRIMU1503</strain>
    </source>
</reference>
<gene>
    <name evidence="2" type="ORF">WB403_25280</name>
</gene>
<dbReference type="Proteomes" id="UP001365781">
    <property type="component" value="Unassembled WGS sequence"/>
</dbReference>
<keyword evidence="3" id="KW-1185">Reference proteome</keyword>
<feature type="compositionally biased region" description="Low complexity" evidence="1">
    <location>
        <begin position="97"/>
        <end position="107"/>
    </location>
</feature>
<proteinExistence type="predicted"/>
<evidence type="ECO:0000313" key="3">
    <source>
        <dbReference type="Proteomes" id="UP001365781"/>
    </source>
</evidence>
<feature type="region of interest" description="Disordered" evidence="1">
    <location>
        <begin position="88"/>
        <end position="107"/>
    </location>
</feature>
<organism evidence="2 3">
    <name type="scientific">Streptomyces brasiliscabiei</name>
    <dbReference type="NCBI Taxonomy" id="2736302"/>
    <lineage>
        <taxon>Bacteria</taxon>
        <taxon>Bacillati</taxon>
        <taxon>Actinomycetota</taxon>
        <taxon>Actinomycetes</taxon>
        <taxon>Kitasatosporales</taxon>
        <taxon>Streptomycetaceae</taxon>
        <taxon>Streptomyces</taxon>
    </lineage>
</organism>
<sequence length="162" mass="16936">MSAPTPDTVPGPVRELLAAIVETLDLPVPAPEAAASAAHQGILDDRVQYVRLAIDAILTGAAHEGIEWEAQFLRTQAAKRPPAYRTRAQFDDDRRAAAAAPVDPGVKAARPTATELLAEAAAEYAAAEAQRRAGEQPPGLPDLTALAVESAETTKGLDTDPV</sequence>
<dbReference type="EMBL" id="JBBAYM010000017">
    <property type="protein sequence ID" value="MEI5612474.1"/>
    <property type="molecule type" value="Genomic_DNA"/>
</dbReference>
<dbReference type="RefSeq" id="WP_336558376.1">
    <property type="nucleotide sequence ID" value="NZ_JBBAYL010000008.1"/>
</dbReference>
<name>A0ABU8GJC8_9ACTN</name>